<evidence type="ECO:0000256" key="2">
    <source>
        <dbReference type="ARBA" id="ARBA00023125"/>
    </source>
</evidence>
<accession>A0A545AXF0</accession>
<dbReference type="Proteomes" id="UP000317982">
    <property type="component" value="Unassembled WGS sequence"/>
</dbReference>
<dbReference type="PANTHER" id="PTHR30055:SF234">
    <property type="entry name" value="HTH-TYPE TRANSCRIPTIONAL REGULATOR BETI"/>
    <property type="match status" value="1"/>
</dbReference>
<evidence type="ECO:0000313" key="6">
    <source>
        <dbReference type="EMBL" id="TQS46009.1"/>
    </source>
</evidence>
<dbReference type="InterPro" id="IPR050109">
    <property type="entry name" value="HTH-type_TetR-like_transc_reg"/>
</dbReference>
<organism evidence="6 7">
    <name type="scientific">Cryptosporangium phraense</name>
    <dbReference type="NCBI Taxonomy" id="2593070"/>
    <lineage>
        <taxon>Bacteria</taxon>
        <taxon>Bacillati</taxon>
        <taxon>Actinomycetota</taxon>
        <taxon>Actinomycetes</taxon>
        <taxon>Cryptosporangiales</taxon>
        <taxon>Cryptosporangiaceae</taxon>
        <taxon>Cryptosporangium</taxon>
    </lineage>
</organism>
<evidence type="ECO:0000259" key="5">
    <source>
        <dbReference type="PROSITE" id="PS50977"/>
    </source>
</evidence>
<dbReference type="GO" id="GO:0003700">
    <property type="term" value="F:DNA-binding transcription factor activity"/>
    <property type="evidence" value="ECO:0007669"/>
    <property type="project" value="TreeGrafter"/>
</dbReference>
<dbReference type="InterPro" id="IPR036271">
    <property type="entry name" value="Tet_transcr_reg_TetR-rel_C_sf"/>
</dbReference>
<dbReference type="SUPFAM" id="SSF48498">
    <property type="entry name" value="Tetracyclin repressor-like, C-terminal domain"/>
    <property type="match status" value="1"/>
</dbReference>
<dbReference type="InterPro" id="IPR009057">
    <property type="entry name" value="Homeodomain-like_sf"/>
</dbReference>
<keyword evidence="7" id="KW-1185">Reference proteome</keyword>
<dbReference type="GO" id="GO:0000976">
    <property type="term" value="F:transcription cis-regulatory region binding"/>
    <property type="evidence" value="ECO:0007669"/>
    <property type="project" value="TreeGrafter"/>
</dbReference>
<dbReference type="SUPFAM" id="SSF46689">
    <property type="entry name" value="Homeodomain-like"/>
    <property type="match status" value="1"/>
</dbReference>
<protein>
    <submittedName>
        <fullName evidence="6">TetR/AcrR family transcriptional regulator</fullName>
    </submittedName>
</protein>
<evidence type="ECO:0000256" key="4">
    <source>
        <dbReference type="PROSITE-ProRule" id="PRU00335"/>
    </source>
</evidence>
<gene>
    <name evidence="6" type="ORF">FL583_05835</name>
</gene>
<dbReference type="PANTHER" id="PTHR30055">
    <property type="entry name" value="HTH-TYPE TRANSCRIPTIONAL REGULATOR RUTR"/>
    <property type="match status" value="1"/>
</dbReference>
<dbReference type="Pfam" id="PF21597">
    <property type="entry name" value="TetR_C_43"/>
    <property type="match status" value="1"/>
</dbReference>
<evidence type="ECO:0000256" key="3">
    <source>
        <dbReference type="ARBA" id="ARBA00023163"/>
    </source>
</evidence>
<dbReference type="InParanoid" id="A0A545AXF0"/>
<keyword evidence="1" id="KW-0805">Transcription regulation</keyword>
<dbReference type="Pfam" id="PF00440">
    <property type="entry name" value="TetR_N"/>
    <property type="match status" value="1"/>
</dbReference>
<feature type="domain" description="HTH tetR-type" evidence="5">
    <location>
        <begin position="69"/>
        <end position="128"/>
    </location>
</feature>
<dbReference type="PROSITE" id="PS50977">
    <property type="entry name" value="HTH_TETR_2"/>
    <property type="match status" value="1"/>
</dbReference>
<keyword evidence="2 4" id="KW-0238">DNA-binding</keyword>
<reference evidence="6 7" key="1">
    <citation type="submission" date="2019-07" db="EMBL/GenBank/DDBJ databases">
        <title>Cryptosporangium phraense sp. nov., isolated from plant litter.</title>
        <authorList>
            <person name="Suriyachadkun C."/>
        </authorList>
    </citation>
    <scope>NUCLEOTIDE SEQUENCE [LARGE SCALE GENOMIC DNA]</scope>
    <source>
        <strain evidence="6 7">A-T 5661</strain>
    </source>
</reference>
<dbReference type="AlphaFoldDB" id="A0A545AXF0"/>
<dbReference type="InterPro" id="IPR001647">
    <property type="entry name" value="HTH_TetR"/>
</dbReference>
<evidence type="ECO:0000313" key="7">
    <source>
        <dbReference type="Proteomes" id="UP000317982"/>
    </source>
</evidence>
<dbReference type="InterPro" id="IPR049445">
    <property type="entry name" value="TetR_SbtR-like_C"/>
</dbReference>
<dbReference type="PRINTS" id="PR00455">
    <property type="entry name" value="HTHTETR"/>
</dbReference>
<dbReference type="OrthoDB" id="9795011at2"/>
<name>A0A545AXF0_9ACTN</name>
<feature type="DNA-binding region" description="H-T-H motif" evidence="4">
    <location>
        <begin position="91"/>
        <end position="110"/>
    </location>
</feature>
<keyword evidence="3" id="KW-0804">Transcription</keyword>
<evidence type="ECO:0000256" key="1">
    <source>
        <dbReference type="ARBA" id="ARBA00023015"/>
    </source>
</evidence>
<comment type="caution">
    <text evidence="6">The sequence shown here is derived from an EMBL/GenBank/DDBJ whole genome shotgun (WGS) entry which is preliminary data.</text>
</comment>
<dbReference type="Gene3D" id="1.10.357.10">
    <property type="entry name" value="Tetracycline Repressor, domain 2"/>
    <property type="match status" value="1"/>
</dbReference>
<sequence>MSERSARVAIARAAAAIVAVAPTLVARSQVSESGLVEVIHRTVASVPGRFTNVRAVTARLSRSPRDDARENHERIIHAARSALGAQGLDVPIREIARRAGTGTSTVYRHFPTKQLLVAEVFADDLRAWRSALDDGLADPDPWRGFCRTVARLCDLQARDNGFAAAVKARFPRALDLTANRASSLASAAELVRRAKATGRLRTDVTVNDVTLMLMAGGGIRANTPAARVAASRRFAALTIRAFRAPSAP</sequence>
<dbReference type="EMBL" id="VIRS01000003">
    <property type="protein sequence ID" value="TQS46009.1"/>
    <property type="molecule type" value="Genomic_DNA"/>
</dbReference>
<proteinExistence type="predicted"/>